<proteinExistence type="predicted"/>
<organism evidence="2 3">
    <name type="scientific">Lasiosphaeria ovina</name>
    <dbReference type="NCBI Taxonomy" id="92902"/>
    <lineage>
        <taxon>Eukaryota</taxon>
        <taxon>Fungi</taxon>
        <taxon>Dikarya</taxon>
        <taxon>Ascomycota</taxon>
        <taxon>Pezizomycotina</taxon>
        <taxon>Sordariomycetes</taxon>
        <taxon>Sordariomycetidae</taxon>
        <taxon>Sordariales</taxon>
        <taxon>Lasiosphaeriaceae</taxon>
        <taxon>Lasiosphaeria</taxon>
    </lineage>
</organism>
<dbReference type="AlphaFoldDB" id="A0AAE0N9T6"/>
<reference evidence="2" key="2">
    <citation type="submission" date="2023-06" db="EMBL/GenBank/DDBJ databases">
        <authorList>
            <consortium name="Lawrence Berkeley National Laboratory"/>
            <person name="Haridas S."/>
            <person name="Hensen N."/>
            <person name="Bonometti L."/>
            <person name="Westerberg I."/>
            <person name="Brannstrom I.O."/>
            <person name="Guillou S."/>
            <person name="Cros-Aarteil S."/>
            <person name="Calhoun S."/>
            <person name="Kuo A."/>
            <person name="Mondo S."/>
            <person name="Pangilinan J."/>
            <person name="Riley R."/>
            <person name="Labutti K."/>
            <person name="Andreopoulos B."/>
            <person name="Lipzen A."/>
            <person name="Chen C."/>
            <person name="Yanf M."/>
            <person name="Daum C."/>
            <person name="Ng V."/>
            <person name="Clum A."/>
            <person name="Steindorff A."/>
            <person name="Ohm R."/>
            <person name="Martin F."/>
            <person name="Silar P."/>
            <person name="Natvig D."/>
            <person name="Lalanne C."/>
            <person name="Gautier V."/>
            <person name="Ament-Velasquez S.L."/>
            <person name="Kruys A."/>
            <person name="Hutchinson M.I."/>
            <person name="Powell A.J."/>
            <person name="Barry K."/>
            <person name="Miller A.N."/>
            <person name="Grigoriev I.V."/>
            <person name="Debuchy R."/>
            <person name="Gladieux P."/>
            <person name="Thoren M.H."/>
            <person name="Johannesson H."/>
        </authorList>
    </citation>
    <scope>NUCLEOTIDE SEQUENCE</scope>
    <source>
        <strain evidence="2">CBS 958.72</strain>
    </source>
</reference>
<dbReference type="EMBL" id="JAULSN010000003">
    <property type="protein sequence ID" value="KAK3376076.1"/>
    <property type="molecule type" value="Genomic_DNA"/>
</dbReference>
<evidence type="ECO:0000256" key="1">
    <source>
        <dbReference type="SAM" id="MobiDB-lite"/>
    </source>
</evidence>
<evidence type="ECO:0000313" key="2">
    <source>
        <dbReference type="EMBL" id="KAK3376076.1"/>
    </source>
</evidence>
<accession>A0AAE0N9T6</accession>
<dbReference type="InterPro" id="IPR036415">
    <property type="entry name" value="Lamin_tail_dom_sf"/>
</dbReference>
<feature type="region of interest" description="Disordered" evidence="1">
    <location>
        <begin position="215"/>
        <end position="242"/>
    </location>
</feature>
<reference evidence="2" key="1">
    <citation type="journal article" date="2023" name="Mol. Phylogenet. Evol.">
        <title>Genome-scale phylogeny and comparative genomics of the fungal order Sordariales.</title>
        <authorList>
            <person name="Hensen N."/>
            <person name="Bonometti L."/>
            <person name="Westerberg I."/>
            <person name="Brannstrom I.O."/>
            <person name="Guillou S."/>
            <person name="Cros-Aarteil S."/>
            <person name="Calhoun S."/>
            <person name="Haridas S."/>
            <person name="Kuo A."/>
            <person name="Mondo S."/>
            <person name="Pangilinan J."/>
            <person name="Riley R."/>
            <person name="LaButti K."/>
            <person name="Andreopoulos B."/>
            <person name="Lipzen A."/>
            <person name="Chen C."/>
            <person name="Yan M."/>
            <person name="Daum C."/>
            <person name="Ng V."/>
            <person name="Clum A."/>
            <person name="Steindorff A."/>
            <person name="Ohm R.A."/>
            <person name="Martin F."/>
            <person name="Silar P."/>
            <person name="Natvig D.O."/>
            <person name="Lalanne C."/>
            <person name="Gautier V."/>
            <person name="Ament-Velasquez S.L."/>
            <person name="Kruys A."/>
            <person name="Hutchinson M.I."/>
            <person name="Powell A.J."/>
            <person name="Barry K."/>
            <person name="Miller A.N."/>
            <person name="Grigoriev I.V."/>
            <person name="Debuchy R."/>
            <person name="Gladieux P."/>
            <person name="Hiltunen Thoren M."/>
            <person name="Johannesson H."/>
        </authorList>
    </citation>
    <scope>NUCLEOTIDE SEQUENCE</scope>
    <source>
        <strain evidence="2">CBS 958.72</strain>
    </source>
</reference>
<evidence type="ECO:0008006" key="4">
    <source>
        <dbReference type="Google" id="ProtNLM"/>
    </source>
</evidence>
<keyword evidence="3" id="KW-1185">Reference proteome</keyword>
<dbReference type="Pfam" id="PF10042">
    <property type="entry name" value="DUF2278"/>
    <property type="match status" value="1"/>
</dbReference>
<dbReference type="InterPro" id="IPR019268">
    <property type="entry name" value="DUF2278"/>
</dbReference>
<dbReference type="SUPFAM" id="SSF74853">
    <property type="entry name" value="Lamin A/C globular tail domain"/>
    <property type="match status" value="1"/>
</dbReference>
<comment type="caution">
    <text evidence="2">The sequence shown here is derived from an EMBL/GenBank/DDBJ whole genome shotgun (WGS) entry which is preliminary data.</text>
</comment>
<name>A0AAE0N9T6_9PEZI</name>
<dbReference type="Proteomes" id="UP001287356">
    <property type="component" value="Unassembled WGS sequence"/>
</dbReference>
<evidence type="ECO:0000313" key="3">
    <source>
        <dbReference type="Proteomes" id="UP001287356"/>
    </source>
</evidence>
<gene>
    <name evidence="2" type="ORF">B0T24DRAFT_699149</name>
</gene>
<protein>
    <recommendedName>
        <fullName evidence="4">LTD domain-containing protein</fullName>
    </recommendedName>
</protein>
<sequence>MPIPRYGVWKGTATKWDGRQKPGHGHITFTDGKSSGLDAAVNIQSESQDKRLVYWLLRDFDQTHPVVQKLATLDPGFYAQQGPNSLGLDFLRGNFLDVHKGILGAAAAATTGGPHDILGYLNPILNRAVAEGADIYIYGQKYPASSKLQGIHDIHMNQGNAGQWKGDNGTYQDGGIIIAFSDHWEGIFLAFAVQTYQTDDGGQPIGQTFAQLLSGQTDPETETPPAPPAGDDDGTRPQPPSRPLAVSIQAALVNPVGPDEAAAAHGQGETVYILNRGDQPVALEGWTIANGTGQAQTLRAVQVPAHSKRAVAVPAVPLSNKGGSITLRDAHGKLVHAVSYSKEQAGKEGVLVYFEQQGARS</sequence>